<name>A0ABQ1URG2_9BACT</name>
<evidence type="ECO:0000313" key="1">
    <source>
        <dbReference type="EMBL" id="GGF24366.1"/>
    </source>
</evidence>
<proteinExistence type="predicted"/>
<reference evidence="2" key="1">
    <citation type="journal article" date="2019" name="Int. J. Syst. Evol. Microbiol.">
        <title>The Global Catalogue of Microorganisms (GCM) 10K type strain sequencing project: providing services to taxonomists for standard genome sequencing and annotation.</title>
        <authorList>
            <consortium name="The Broad Institute Genomics Platform"/>
            <consortium name="The Broad Institute Genome Sequencing Center for Infectious Disease"/>
            <person name="Wu L."/>
            <person name="Ma J."/>
        </authorList>
    </citation>
    <scope>NUCLEOTIDE SEQUENCE [LARGE SCALE GENOMIC DNA]</scope>
    <source>
        <strain evidence="2">CGMCC 1.15407</strain>
    </source>
</reference>
<dbReference type="InterPro" id="IPR032168">
    <property type="entry name" value="DUF5004"/>
</dbReference>
<gene>
    <name evidence="1" type="ORF">GCM10011339_10600</name>
</gene>
<dbReference type="PROSITE" id="PS51257">
    <property type="entry name" value="PROKAR_LIPOPROTEIN"/>
    <property type="match status" value="1"/>
</dbReference>
<evidence type="ECO:0000313" key="2">
    <source>
        <dbReference type="Proteomes" id="UP000647339"/>
    </source>
</evidence>
<dbReference type="Pfam" id="PF16395">
    <property type="entry name" value="DUF5004"/>
    <property type="match status" value="1"/>
</dbReference>
<keyword evidence="2" id="KW-1185">Reference proteome</keyword>
<comment type="caution">
    <text evidence="1">The sequence shown here is derived from an EMBL/GenBank/DDBJ whole genome shotgun (WGS) entry which is preliminary data.</text>
</comment>
<sequence length="152" mass="17706">MKNTLRILKHVLLCAVCSWTFGSCLELNSESQQETIEESVKDISGEWQIKKAFRNDLDITEMMDFSQFRIVFSTDHTYQVSNYLPFLVKDNGEWFLDDPQYPFYISMVPSDGEEVNTEFDFPIANGDREIRLAFSPGCSNNAYEYVLERVKK</sequence>
<dbReference type="RefSeq" id="WP_137404563.1">
    <property type="nucleotide sequence ID" value="NZ_BMIU01000004.1"/>
</dbReference>
<protein>
    <submittedName>
        <fullName evidence="1">DUF5004 domain-containing protein</fullName>
    </submittedName>
</protein>
<organism evidence="1 2">
    <name type="scientific">Echinicola rosea</name>
    <dbReference type="NCBI Taxonomy" id="1807691"/>
    <lineage>
        <taxon>Bacteria</taxon>
        <taxon>Pseudomonadati</taxon>
        <taxon>Bacteroidota</taxon>
        <taxon>Cytophagia</taxon>
        <taxon>Cytophagales</taxon>
        <taxon>Cyclobacteriaceae</taxon>
        <taxon>Echinicola</taxon>
    </lineage>
</organism>
<dbReference type="EMBL" id="BMIU01000004">
    <property type="protein sequence ID" value="GGF24366.1"/>
    <property type="molecule type" value="Genomic_DNA"/>
</dbReference>
<dbReference type="Proteomes" id="UP000647339">
    <property type="component" value="Unassembled WGS sequence"/>
</dbReference>
<accession>A0ABQ1URG2</accession>